<comment type="cofactor">
    <cofactor evidence="1 10">
        <name>Zn(2+)</name>
        <dbReference type="ChEBI" id="CHEBI:29105"/>
    </cofactor>
</comment>
<evidence type="ECO:0000256" key="9">
    <source>
        <dbReference type="ARBA" id="ARBA00048348"/>
    </source>
</evidence>
<evidence type="ECO:0000259" key="11">
    <source>
        <dbReference type="PROSITE" id="PS51144"/>
    </source>
</evidence>
<dbReference type="RefSeq" id="WP_028020673.1">
    <property type="nucleotide sequence ID" value="NZ_BTSP01000003.1"/>
</dbReference>
<sequence length="213" mass="24414">MKAEFLIDYCHQEDWAPQGGHRQSPIDIQTTQIENNDTLATIEVNFSESTATFLNNGQNLQLLAAGQACFNHRLFQFVQVHFHADSEHRLNGKSFPLEGHFLFQAPNGQLGVMGVFYEIGVFNPDFEQVLNQYEQEKGEGTFSVSELIPKDKSYYHYIGSLTTPPLTEGVEWYVLKNTVEVSEEQVQRFISIHGKNNRDCQCMNERKVLSYNE</sequence>
<dbReference type="AlphaFoldDB" id="A0AAW8T6P3"/>
<evidence type="ECO:0000256" key="6">
    <source>
        <dbReference type="ARBA" id="ARBA00022723"/>
    </source>
</evidence>
<evidence type="ECO:0000313" key="13">
    <source>
        <dbReference type="Proteomes" id="UP001249240"/>
    </source>
</evidence>
<proteinExistence type="inferred from homology"/>
<dbReference type="CDD" id="cd03124">
    <property type="entry name" value="alpha_CA_prokaryotic_like"/>
    <property type="match status" value="1"/>
</dbReference>
<dbReference type="Pfam" id="PF00194">
    <property type="entry name" value="Carb_anhydrase"/>
    <property type="match status" value="1"/>
</dbReference>
<evidence type="ECO:0000256" key="2">
    <source>
        <dbReference type="ARBA" id="ARBA00002904"/>
    </source>
</evidence>
<dbReference type="PROSITE" id="PS51144">
    <property type="entry name" value="ALPHA_CA_2"/>
    <property type="match status" value="1"/>
</dbReference>
<dbReference type="EMBL" id="JARPXM010000032">
    <property type="protein sequence ID" value="MDT2540267.1"/>
    <property type="molecule type" value="Genomic_DNA"/>
</dbReference>
<feature type="domain" description="Alpha-carbonic anhydrase" evidence="11">
    <location>
        <begin position="1"/>
        <end position="213"/>
    </location>
</feature>
<dbReference type="Gene3D" id="3.10.200.10">
    <property type="entry name" value="Alpha carbonic anhydrase"/>
    <property type="match status" value="1"/>
</dbReference>
<evidence type="ECO:0000313" key="12">
    <source>
        <dbReference type="EMBL" id="MDT2540267.1"/>
    </source>
</evidence>
<evidence type="ECO:0000256" key="8">
    <source>
        <dbReference type="ARBA" id="ARBA00023239"/>
    </source>
</evidence>
<comment type="function">
    <text evidence="2 10">Reversible hydration of carbon dioxide.</text>
</comment>
<gene>
    <name evidence="12" type="ORF">P7D78_19360</name>
</gene>
<dbReference type="InterPro" id="IPR036398">
    <property type="entry name" value="CA_dom_sf"/>
</dbReference>
<comment type="catalytic activity">
    <reaction evidence="9 10">
        <text>hydrogencarbonate + H(+) = CO2 + H2O</text>
        <dbReference type="Rhea" id="RHEA:10748"/>
        <dbReference type="ChEBI" id="CHEBI:15377"/>
        <dbReference type="ChEBI" id="CHEBI:15378"/>
        <dbReference type="ChEBI" id="CHEBI:16526"/>
        <dbReference type="ChEBI" id="CHEBI:17544"/>
        <dbReference type="EC" id="4.2.1.1"/>
    </reaction>
</comment>
<dbReference type="GO" id="GO:0004089">
    <property type="term" value="F:carbonate dehydratase activity"/>
    <property type="evidence" value="ECO:0007669"/>
    <property type="project" value="UniProtKB-UniRule"/>
</dbReference>
<dbReference type="InterPro" id="IPR041891">
    <property type="entry name" value="Alpha_CA_prokaryot-like"/>
</dbReference>
<dbReference type="InterPro" id="IPR001148">
    <property type="entry name" value="CA_dom"/>
</dbReference>
<dbReference type="SMART" id="SM01057">
    <property type="entry name" value="Carb_anhydrase"/>
    <property type="match status" value="1"/>
</dbReference>
<evidence type="ECO:0000256" key="4">
    <source>
        <dbReference type="ARBA" id="ARBA00012925"/>
    </source>
</evidence>
<dbReference type="PROSITE" id="PS00162">
    <property type="entry name" value="ALPHA_CA_1"/>
    <property type="match status" value="1"/>
</dbReference>
<name>A0AAW8T6P3_9ENTE</name>
<dbReference type="EC" id="4.2.1.1" evidence="4 10"/>
<protein>
    <recommendedName>
        <fullName evidence="5 10">Carbonic anhydrase</fullName>
        <ecNumber evidence="4 10">4.2.1.1</ecNumber>
    </recommendedName>
</protein>
<dbReference type="SUPFAM" id="SSF51069">
    <property type="entry name" value="Carbonic anhydrase"/>
    <property type="match status" value="1"/>
</dbReference>
<evidence type="ECO:0000256" key="5">
    <source>
        <dbReference type="ARBA" id="ARBA00014628"/>
    </source>
</evidence>
<keyword evidence="8 10" id="KW-0456">Lyase</keyword>
<evidence type="ECO:0000256" key="1">
    <source>
        <dbReference type="ARBA" id="ARBA00001947"/>
    </source>
</evidence>
<dbReference type="PANTHER" id="PTHR18952">
    <property type="entry name" value="CARBONIC ANHYDRASE"/>
    <property type="match status" value="1"/>
</dbReference>
<evidence type="ECO:0000256" key="7">
    <source>
        <dbReference type="ARBA" id="ARBA00022833"/>
    </source>
</evidence>
<evidence type="ECO:0000256" key="3">
    <source>
        <dbReference type="ARBA" id="ARBA00010718"/>
    </source>
</evidence>
<dbReference type="GO" id="GO:0008270">
    <property type="term" value="F:zinc ion binding"/>
    <property type="evidence" value="ECO:0007669"/>
    <property type="project" value="UniProtKB-UniRule"/>
</dbReference>
<accession>A0AAW8T6P3</accession>
<evidence type="ECO:0000256" key="10">
    <source>
        <dbReference type="RuleBase" id="RU367011"/>
    </source>
</evidence>
<keyword evidence="6 10" id="KW-0479">Metal-binding</keyword>
<dbReference type="InterPro" id="IPR023561">
    <property type="entry name" value="Carbonic_anhydrase_a-class"/>
</dbReference>
<dbReference type="InterPro" id="IPR018338">
    <property type="entry name" value="Carbonic_anhydrase_a-class_CS"/>
</dbReference>
<dbReference type="GeneID" id="67042399"/>
<reference evidence="12" key="1">
    <citation type="submission" date="2023-03" db="EMBL/GenBank/DDBJ databases">
        <authorList>
            <person name="Shen W."/>
            <person name="Cai J."/>
        </authorList>
    </citation>
    <scope>NUCLEOTIDE SEQUENCE</scope>
    <source>
        <strain evidence="12">B646-2</strain>
    </source>
</reference>
<comment type="similarity">
    <text evidence="3 10">Belongs to the alpha-carbonic anhydrase family.</text>
</comment>
<dbReference type="PANTHER" id="PTHR18952:SF265">
    <property type="entry name" value="CARBONIC ANHYDRASE"/>
    <property type="match status" value="1"/>
</dbReference>
<comment type="caution">
    <text evidence="12">The sequence shown here is derived from an EMBL/GenBank/DDBJ whole genome shotgun (WGS) entry which is preliminary data.</text>
</comment>
<keyword evidence="7 10" id="KW-0862">Zinc</keyword>
<dbReference type="Proteomes" id="UP001249240">
    <property type="component" value="Unassembled WGS sequence"/>
</dbReference>
<organism evidence="12 13">
    <name type="scientific">Enterococcus raffinosus</name>
    <dbReference type="NCBI Taxonomy" id="71452"/>
    <lineage>
        <taxon>Bacteria</taxon>
        <taxon>Bacillati</taxon>
        <taxon>Bacillota</taxon>
        <taxon>Bacilli</taxon>
        <taxon>Lactobacillales</taxon>
        <taxon>Enterococcaceae</taxon>
        <taxon>Enterococcus</taxon>
    </lineage>
</organism>